<dbReference type="EMBL" id="JAHXZJ010001492">
    <property type="protein sequence ID" value="KAH0551905.1"/>
    <property type="molecule type" value="Genomic_DNA"/>
</dbReference>
<organism evidence="1 2">
    <name type="scientific">Cotesia glomerata</name>
    <name type="common">Lepidopteran parasitic wasp</name>
    <name type="synonym">Apanteles glomeratus</name>
    <dbReference type="NCBI Taxonomy" id="32391"/>
    <lineage>
        <taxon>Eukaryota</taxon>
        <taxon>Metazoa</taxon>
        <taxon>Ecdysozoa</taxon>
        <taxon>Arthropoda</taxon>
        <taxon>Hexapoda</taxon>
        <taxon>Insecta</taxon>
        <taxon>Pterygota</taxon>
        <taxon>Neoptera</taxon>
        <taxon>Endopterygota</taxon>
        <taxon>Hymenoptera</taxon>
        <taxon>Apocrita</taxon>
        <taxon>Ichneumonoidea</taxon>
        <taxon>Braconidae</taxon>
        <taxon>Microgastrinae</taxon>
        <taxon>Cotesia</taxon>
    </lineage>
</organism>
<evidence type="ECO:0000313" key="2">
    <source>
        <dbReference type="Proteomes" id="UP000826195"/>
    </source>
</evidence>
<name>A0AAV7IIQ5_COTGL</name>
<keyword evidence="2" id="KW-1185">Reference proteome</keyword>
<dbReference type="AlphaFoldDB" id="A0AAV7IIQ5"/>
<proteinExistence type="predicted"/>
<reference evidence="1 2" key="1">
    <citation type="journal article" date="2021" name="J. Hered.">
        <title>A chromosome-level genome assembly of the parasitoid wasp, Cotesia glomerata (Hymenoptera: Braconidae).</title>
        <authorList>
            <person name="Pinto B.J."/>
            <person name="Weis J.J."/>
            <person name="Gamble T."/>
            <person name="Ode P.J."/>
            <person name="Paul R."/>
            <person name="Zaspel J.M."/>
        </authorList>
    </citation>
    <scope>NUCLEOTIDE SEQUENCE [LARGE SCALE GENOMIC DNA]</scope>
    <source>
        <strain evidence="1">CgM1</strain>
    </source>
</reference>
<sequence>MGVVVAKVAEESPGNESLRIIAFKIRLRHLCLSAGGGAGEPSKNRGVMYDVVRVTCEKLTEECQDTIGIGITIAIAITITVARIECNDL</sequence>
<evidence type="ECO:0000313" key="1">
    <source>
        <dbReference type="EMBL" id="KAH0551905.1"/>
    </source>
</evidence>
<gene>
    <name evidence="1" type="ORF">KQX54_002843</name>
</gene>
<dbReference type="Proteomes" id="UP000826195">
    <property type="component" value="Unassembled WGS sequence"/>
</dbReference>
<comment type="caution">
    <text evidence="1">The sequence shown here is derived from an EMBL/GenBank/DDBJ whole genome shotgun (WGS) entry which is preliminary data.</text>
</comment>
<protein>
    <submittedName>
        <fullName evidence="1">Uncharacterized protein</fullName>
    </submittedName>
</protein>
<accession>A0AAV7IIQ5</accession>